<comment type="similarity">
    <text evidence="5 14">Belongs to the aspartokinase family.</text>
</comment>
<evidence type="ECO:0000256" key="13">
    <source>
        <dbReference type="ARBA" id="ARBA00047872"/>
    </source>
</evidence>
<dbReference type="InterPro" id="IPR036393">
    <property type="entry name" value="AceGlu_kinase-like_sf"/>
</dbReference>
<evidence type="ECO:0000259" key="16">
    <source>
        <dbReference type="PROSITE" id="PS51671"/>
    </source>
</evidence>
<dbReference type="PROSITE" id="PS51671">
    <property type="entry name" value="ACT"/>
    <property type="match status" value="1"/>
</dbReference>
<keyword evidence="9 14" id="KW-0418">Kinase</keyword>
<dbReference type="Pfam" id="PF00696">
    <property type="entry name" value="AA_kinase"/>
    <property type="match status" value="1"/>
</dbReference>
<evidence type="ECO:0000256" key="12">
    <source>
        <dbReference type="ARBA" id="ARBA00023154"/>
    </source>
</evidence>
<evidence type="ECO:0000256" key="8">
    <source>
        <dbReference type="ARBA" id="ARBA00022741"/>
    </source>
</evidence>
<evidence type="ECO:0000256" key="4">
    <source>
        <dbReference type="ARBA" id="ARBA00005139"/>
    </source>
</evidence>
<proteinExistence type="inferred from homology"/>
<dbReference type="PIRSF" id="PIRSF000726">
    <property type="entry name" value="Asp_kin"/>
    <property type="match status" value="1"/>
</dbReference>
<comment type="caution">
    <text evidence="17">The sequence shown here is derived from an EMBL/GenBank/DDBJ whole genome shotgun (WGS) entry which is preliminary data.</text>
</comment>
<keyword evidence="7 14" id="KW-0808">Transferase</keyword>
<dbReference type="EMBL" id="JBDXSU010000011">
    <property type="protein sequence ID" value="MFB5191482.1"/>
    <property type="molecule type" value="Genomic_DNA"/>
</dbReference>
<keyword evidence="12" id="KW-0457">Lysine biosynthesis</keyword>
<dbReference type="SUPFAM" id="SSF55021">
    <property type="entry name" value="ACT-like"/>
    <property type="match status" value="2"/>
</dbReference>
<dbReference type="InterPro" id="IPR027795">
    <property type="entry name" value="CASTOR_ACT_dom"/>
</dbReference>
<evidence type="ECO:0000256" key="9">
    <source>
        <dbReference type="ARBA" id="ARBA00022777"/>
    </source>
</evidence>
<dbReference type="NCBIfam" id="TIGR00657">
    <property type="entry name" value="asp_kinases"/>
    <property type="match status" value="1"/>
</dbReference>
<dbReference type="PANTHER" id="PTHR21499">
    <property type="entry name" value="ASPARTATE KINASE"/>
    <property type="match status" value="1"/>
</dbReference>
<keyword evidence="6 15" id="KW-0028">Amino-acid biosynthesis</keyword>
<comment type="pathway">
    <text evidence="3 15">Amino-acid biosynthesis; L-methionine biosynthesis via de novo pathway; L-homoserine from L-aspartate: step 1/3.</text>
</comment>
<keyword evidence="11" id="KW-0220">Diaminopimelate biosynthesis</keyword>
<dbReference type="InterPro" id="IPR001341">
    <property type="entry name" value="Asp_kinase"/>
</dbReference>
<name>A0ABV5AGT0_9BACL</name>
<reference evidence="17 18" key="1">
    <citation type="journal article" date="2024" name="Int. J. Mol. Sci.">
        <title>Exploration of Alicyclobacillus spp. Genome in Search of Antibiotic Resistance.</title>
        <authorList>
            <person name="Bucka-Kolendo J."/>
            <person name="Kiousi D.E."/>
            <person name="Dekowska A."/>
            <person name="Mikolajczuk-Szczyrba A."/>
            <person name="Karadedos D.M."/>
            <person name="Michael P."/>
            <person name="Galanis A."/>
            <person name="Sokolowska B."/>
        </authorList>
    </citation>
    <scope>NUCLEOTIDE SEQUENCE [LARGE SCALE GENOMIC DNA]</scope>
    <source>
        <strain evidence="17 18">KKP 3000</strain>
    </source>
</reference>
<comment type="pathway">
    <text evidence="4 15">Amino-acid biosynthesis; L-threonine biosynthesis; L-threonine from L-aspartate: step 1/5.</text>
</comment>
<evidence type="ECO:0000313" key="18">
    <source>
        <dbReference type="Proteomes" id="UP001579974"/>
    </source>
</evidence>
<dbReference type="Proteomes" id="UP001579974">
    <property type="component" value="Unassembled WGS sequence"/>
</dbReference>
<dbReference type="PROSITE" id="PS00324">
    <property type="entry name" value="ASPARTOKINASE"/>
    <property type="match status" value="1"/>
</dbReference>
<evidence type="ECO:0000256" key="6">
    <source>
        <dbReference type="ARBA" id="ARBA00022605"/>
    </source>
</evidence>
<gene>
    <name evidence="17" type="primary">dapG</name>
    <name evidence="17" type="ORF">KKP3000_000255</name>
</gene>
<dbReference type="RefSeq" id="WP_275472881.1">
    <property type="nucleotide sequence ID" value="NZ_CP162940.1"/>
</dbReference>
<evidence type="ECO:0000256" key="7">
    <source>
        <dbReference type="ARBA" id="ARBA00022679"/>
    </source>
</evidence>
<evidence type="ECO:0000256" key="11">
    <source>
        <dbReference type="ARBA" id="ARBA00022915"/>
    </source>
</evidence>
<protein>
    <recommendedName>
        <fullName evidence="14">Aspartokinase</fullName>
        <ecNumber evidence="14">2.7.2.4</ecNumber>
    </recommendedName>
</protein>
<dbReference type="NCBIfam" id="NF006068">
    <property type="entry name" value="PRK08210.1"/>
    <property type="match status" value="1"/>
</dbReference>
<accession>A0ABV5AGT0</accession>
<comment type="function">
    <text evidence="1">Catalyzes the phosphorylation of the beta-carboxyl group of aspartic acid with ATP to yield 4-phospho-L-aspartate, which is involved in the branched biosynthetic pathway leading to the biosynthesis of amino acids threonine, isoleucine and methionine.</text>
</comment>
<dbReference type="SUPFAM" id="SSF53633">
    <property type="entry name" value="Carbamate kinase-like"/>
    <property type="match status" value="1"/>
</dbReference>
<dbReference type="Gene3D" id="3.30.2130.10">
    <property type="entry name" value="VC0802-like"/>
    <property type="match status" value="1"/>
</dbReference>
<dbReference type="GO" id="GO:0004072">
    <property type="term" value="F:aspartate kinase activity"/>
    <property type="evidence" value="ECO:0007669"/>
    <property type="project" value="UniProtKB-EC"/>
</dbReference>
<organism evidence="17 18">
    <name type="scientific">Alicyclobacillus fastidiosus</name>
    <dbReference type="NCBI Taxonomy" id="392011"/>
    <lineage>
        <taxon>Bacteria</taxon>
        <taxon>Bacillati</taxon>
        <taxon>Bacillota</taxon>
        <taxon>Bacilli</taxon>
        <taxon>Bacillales</taxon>
        <taxon>Alicyclobacillaceae</taxon>
        <taxon>Alicyclobacillus</taxon>
    </lineage>
</organism>
<evidence type="ECO:0000256" key="3">
    <source>
        <dbReference type="ARBA" id="ARBA00004986"/>
    </source>
</evidence>
<evidence type="ECO:0000313" key="17">
    <source>
        <dbReference type="EMBL" id="MFB5191482.1"/>
    </source>
</evidence>
<dbReference type="InterPro" id="IPR045865">
    <property type="entry name" value="ACT-like_dom_sf"/>
</dbReference>
<keyword evidence="8" id="KW-0547">Nucleotide-binding</keyword>
<evidence type="ECO:0000256" key="14">
    <source>
        <dbReference type="RuleBase" id="RU003448"/>
    </source>
</evidence>
<dbReference type="InterPro" id="IPR002912">
    <property type="entry name" value="ACT_dom"/>
</dbReference>
<comment type="catalytic activity">
    <reaction evidence="13 14">
        <text>L-aspartate + ATP = 4-phospho-L-aspartate + ADP</text>
        <dbReference type="Rhea" id="RHEA:23776"/>
        <dbReference type="ChEBI" id="CHEBI:29991"/>
        <dbReference type="ChEBI" id="CHEBI:30616"/>
        <dbReference type="ChEBI" id="CHEBI:57535"/>
        <dbReference type="ChEBI" id="CHEBI:456216"/>
        <dbReference type="EC" id="2.7.2.4"/>
    </reaction>
</comment>
<dbReference type="EC" id="2.7.2.4" evidence="14"/>
<dbReference type="NCBIfam" id="TIGR00656">
    <property type="entry name" value="asp_kin_monofn"/>
    <property type="match status" value="1"/>
</dbReference>
<dbReference type="InterPro" id="IPR001048">
    <property type="entry name" value="Asp/Glu/Uridylate_kinase"/>
</dbReference>
<dbReference type="PANTHER" id="PTHR21499:SF3">
    <property type="entry name" value="ASPARTOKINASE"/>
    <property type="match status" value="1"/>
</dbReference>
<evidence type="ECO:0000256" key="2">
    <source>
        <dbReference type="ARBA" id="ARBA00004766"/>
    </source>
</evidence>
<dbReference type="InterPro" id="IPR005260">
    <property type="entry name" value="Asp_kin_monofn"/>
</dbReference>
<evidence type="ECO:0000256" key="15">
    <source>
        <dbReference type="RuleBase" id="RU004249"/>
    </source>
</evidence>
<dbReference type="Gene3D" id="3.40.1160.10">
    <property type="entry name" value="Acetylglutamate kinase-like"/>
    <property type="match status" value="1"/>
</dbReference>
<dbReference type="Pfam" id="PF13840">
    <property type="entry name" value="ACT_7"/>
    <property type="match status" value="1"/>
</dbReference>
<keyword evidence="18" id="KW-1185">Reference proteome</keyword>
<comment type="pathway">
    <text evidence="2 15">Amino-acid biosynthesis; L-lysine biosynthesis via DAP pathway; (S)-tetrahydrodipicolinate from L-aspartate: step 1/4.</text>
</comment>
<sequence>MKILVQKFGGTSVATPESRQAAIRHIERARQDGYAVVVVVSAMGRKGDPYATDTLLSLLNLEEAQASVSSRDRDMLLACGETISAVVFANALRARGHEVQVMTGAQAGILTNGDFGNARILNIRPERMLAALEADQIVVVMGFQGVDDDGEVTTLGRGGSDTTATAIGVALEAEAVDIFTDVSGIMTADPRLVDDARQLSQVTYTEICNLAYQGAKVIHPRAVEIAMQRNIPIRVRSTHSDDPGTLVTQAPQQLEHGALFDRFVTGIAHSANVTQIRVAGDSIGTSSIFTLMAEHKISVDFISVTPFEVAFTVGDDVANIAVQQLQKLGYFPETRPGCAKVSVVGAGIMGVPGIMARIVEALAIEGIDILQSADSHTTIWVLVDGAQMGPAVRALHRAFQLAQQTV</sequence>
<dbReference type="InterPro" id="IPR018042">
    <property type="entry name" value="Aspartate_kinase_CS"/>
</dbReference>
<keyword evidence="10" id="KW-0067">ATP-binding</keyword>
<feature type="domain" description="ACT" evidence="16">
    <location>
        <begin position="343"/>
        <end position="406"/>
    </location>
</feature>
<evidence type="ECO:0000256" key="1">
    <source>
        <dbReference type="ARBA" id="ARBA00003121"/>
    </source>
</evidence>
<evidence type="ECO:0000256" key="10">
    <source>
        <dbReference type="ARBA" id="ARBA00022840"/>
    </source>
</evidence>
<evidence type="ECO:0000256" key="5">
    <source>
        <dbReference type="ARBA" id="ARBA00010122"/>
    </source>
</evidence>